<reference evidence="2 3" key="1">
    <citation type="journal article" date="2020" name="ISME J.">
        <title>Uncovering the hidden diversity of litter-decomposition mechanisms in mushroom-forming fungi.</title>
        <authorList>
            <person name="Floudas D."/>
            <person name="Bentzer J."/>
            <person name="Ahren D."/>
            <person name="Johansson T."/>
            <person name="Persson P."/>
            <person name="Tunlid A."/>
        </authorList>
    </citation>
    <scope>NUCLEOTIDE SEQUENCE [LARGE SCALE GENOMIC DNA]</scope>
    <source>
        <strain evidence="2 3">CBS 406.79</strain>
    </source>
</reference>
<accession>A0A8H5I0A7</accession>
<dbReference type="OrthoDB" id="3168922at2759"/>
<evidence type="ECO:0000313" key="3">
    <source>
        <dbReference type="Proteomes" id="UP000518752"/>
    </source>
</evidence>
<dbReference type="AlphaFoldDB" id="A0A8H5I0A7"/>
<comment type="caution">
    <text evidence="2">The sequence shown here is derived from an EMBL/GenBank/DDBJ whole genome shotgun (WGS) entry which is preliminary data.</text>
</comment>
<protein>
    <submittedName>
        <fullName evidence="2">Uncharacterized protein</fullName>
    </submittedName>
</protein>
<gene>
    <name evidence="2" type="ORF">D9757_000885</name>
</gene>
<organism evidence="2 3">
    <name type="scientific">Collybiopsis confluens</name>
    <dbReference type="NCBI Taxonomy" id="2823264"/>
    <lineage>
        <taxon>Eukaryota</taxon>
        <taxon>Fungi</taxon>
        <taxon>Dikarya</taxon>
        <taxon>Basidiomycota</taxon>
        <taxon>Agaricomycotina</taxon>
        <taxon>Agaricomycetes</taxon>
        <taxon>Agaricomycetidae</taxon>
        <taxon>Agaricales</taxon>
        <taxon>Marasmiineae</taxon>
        <taxon>Omphalotaceae</taxon>
        <taxon>Collybiopsis</taxon>
    </lineage>
</organism>
<name>A0A8H5I0A7_9AGAR</name>
<proteinExistence type="predicted"/>
<keyword evidence="3" id="KW-1185">Reference proteome</keyword>
<dbReference type="EMBL" id="JAACJN010000004">
    <property type="protein sequence ID" value="KAF5392672.1"/>
    <property type="molecule type" value="Genomic_DNA"/>
</dbReference>
<sequence>MAARRSIFNAMRQRSFTQTSSNGHTFSVDLEPVEALHIPDIFDAPVRLGAEMRNFVTKPKRASRASAPGSSSEVSKKFVPPAGLPPPIIFEGPSRTSMGKMRDRSAFSARSLRMSAESQMQIHTHSTISFAVDAAMHTYDGPSKITRYRYSGQKREDGRTSLFALAGAATLAVGATLVSREEESS</sequence>
<evidence type="ECO:0000256" key="1">
    <source>
        <dbReference type="SAM" id="MobiDB-lite"/>
    </source>
</evidence>
<feature type="region of interest" description="Disordered" evidence="1">
    <location>
        <begin position="58"/>
        <end position="78"/>
    </location>
</feature>
<feature type="compositionally biased region" description="Low complexity" evidence="1">
    <location>
        <begin position="64"/>
        <end position="73"/>
    </location>
</feature>
<evidence type="ECO:0000313" key="2">
    <source>
        <dbReference type="EMBL" id="KAF5392672.1"/>
    </source>
</evidence>
<dbReference type="Proteomes" id="UP000518752">
    <property type="component" value="Unassembled WGS sequence"/>
</dbReference>